<dbReference type="SMART" id="SM00179">
    <property type="entry name" value="EGF_CA"/>
    <property type="match status" value="1"/>
</dbReference>
<dbReference type="SMART" id="SM00235">
    <property type="entry name" value="ZnMc"/>
    <property type="match status" value="1"/>
</dbReference>
<feature type="signal peptide" evidence="9">
    <location>
        <begin position="1"/>
        <end position="21"/>
    </location>
</feature>
<feature type="domain" description="Peptidase M12A" evidence="12">
    <location>
        <begin position="114"/>
        <end position="320"/>
    </location>
</feature>
<evidence type="ECO:0000259" key="11">
    <source>
        <dbReference type="PROSITE" id="PS50026"/>
    </source>
</evidence>
<feature type="binding site" evidence="8">
    <location>
        <position position="216"/>
    </location>
    <ligand>
        <name>Zn(2+)</name>
        <dbReference type="ChEBI" id="CHEBI:29105"/>
        <note>catalytic</note>
    </ligand>
</feature>
<dbReference type="PROSITE" id="PS50026">
    <property type="entry name" value="EGF_3"/>
    <property type="match status" value="1"/>
</dbReference>
<keyword evidence="2 8" id="KW-0479">Metal-binding</keyword>
<dbReference type="Gene3D" id="2.60.40.150">
    <property type="entry name" value="C2 domain"/>
    <property type="match status" value="3"/>
</dbReference>
<dbReference type="InterPro" id="IPR000008">
    <property type="entry name" value="C2_dom"/>
</dbReference>
<comment type="caution">
    <text evidence="7">Lacks conserved residue(s) required for the propagation of feature annotation.</text>
</comment>
<feature type="chain" id="PRO_5041484404" description="Metalloendopeptidase" evidence="9">
    <location>
        <begin position="22"/>
        <end position="720"/>
    </location>
</feature>
<dbReference type="SMART" id="SM00181">
    <property type="entry name" value="EGF"/>
    <property type="match status" value="1"/>
</dbReference>
<dbReference type="PROSITE" id="PS00022">
    <property type="entry name" value="EGF_1"/>
    <property type="match status" value="1"/>
</dbReference>
<protein>
    <recommendedName>
        <fullName evidence="9">Metalloendopeptidase</fullName>
        <ecNumber evidence="9">3.4.24.-</ecNumber>
    </recommendedName>
</protein>
<keyword evidence="3 8" id="KW-0378">Hydrolase</keyword>
<evidence type="ECO:0000259" key="12">
    <source>
        <dbReference type="PROSITE" id="PS51864"/>
    </source>
</evidence>
<dbReference type="EMBL" id="CASHTH010004072">
    <property type="protein sequence ID" value="CAI8053110.1"/>
    <property type="molecule type" value="Genomic_DNA"/>
</dbReference>
<dbReference type="GO" id="GO:0006508">
    <property type="term" value="P:proteolysis"/>
    <property type="evidence" value="ECO:0007669"/>
    <property type="project" value="UniProtKB-KW"/>
</dbReference>
<dbReference type="InterPro" id="IPR006026">
    <property type="entry name" value="Peptidase_Metallo"/>
</dbReference>
<dbReference type="CDD" id="cd04280">
    <property type="entry name" value="ZnMc_astacin_like"/>
    <property type="match status" value="1"/>
</dbReference>
<evidence type="ECO:0000256" key="2">
    <source>
        <dbReference type="ARBA" id="ARBA00022723"/>
    </source>
</evidence>
<evidence type="ECO:0000313" key="13">
    <source>
        <dbReference type="EMBL" id="CAI8053110.1"/>
    </source>
</evidence>
<dbReference type="PANTHER" id="PTHR10127:SF780">
    <property type="entry name" value="METALLOENDOPEPTIDASE"/>
    <property type="match status" value="1"/>
</dbReference>
<dbReference type="CDD" id="cd00030">
    <property type="entry name" value="C2"/>
    <property type="match status" value="3"/>
</dbReference>
<keyword evidence="6 7" id="KW-1015">Disulfide bond</keyword>
<dbReference type="InterPro" id="IPR000742">
    <property type="entry name" value="EGF"/>
</dbReference>
<dbReference type="Pfam" id="PF01400">
    <property type="entry name" value="Astacin"/>
    <property type="match status" value="1"/>
</dbReference>
<feature type="domain" description="C2" evidence="10">
    <location>
        <begin position="428"/>
        <end position="548"/>
    </location>
</feature>
<organism evidence="13 14">
    <name type="scientific">Geodia barretti</name>
    <name type="common">Barrett's horny sponge</name>
    <dbReference type="NCBI Taxonomy" id="519541"/>
    <lineage>
        <taxon>Eukaryota</taxon>
        <taxon>Metazoa</taxon>
        <taxon>Porifera</taxon>
        <taxon>Demospongiae</taxon>
        <taxon>Heteroscleromorpha</taxon>
        <taxon>Tetractinellida</taxon>
        <taxon>Astrophorina</taxon>
        <taxon>Geodiidae</taxon>
        <taxon>Geodia</taxon>
    </lineage>
</organism>
<dbReference type="Pfam" id="PF00168">
    <property type="entry name" value="C2"/>
    <property type="match status" value="3"/>
</dbReference>
<evidence type="ECO:0000256" key="5">
    <source>
        <dbReference type="ARBA" id="ARBA00023049"/>
    </source>
</evidence>
<dbReference type="PROSITE" id="PS51864">
    <property type="entry name" value="ASTACIN"/>
    <property type="match status" value="1"/>
</dbReference>
<dbReference type="Gene3D" id="2.10.25.10">
    <property type="entry name" value="Laminin"/>
    <property type="match status" value="1"/>
</dbReference>
<feature type="domain" description="C2" evidence="10">
    <location>
        <begin position="583"/>
        <end position="706"/>
    </location>
</feature>
<dbReference type="SUPFAM" id="SSF49562">
    <property type="entry name" value="C2 domain (Calcium/lipid-binding domain, CaLB)"/>
    <property type="match status" value="3"/>
</dbReference>
<feature type="binding site" evidence="8">
    <location>
        <position position="206"/>
    </location>
    <ligand>
        <name>Zn(2+)</name>
        <dbReference type="ChEBI" id="CHEBI:29105"/>
        <note>catalytic</note>
    </ligand>
</feature>
<dbReference type="GO" id="GO:0005509">
    <property type="term" value="F:calcium ion binding"/>
    <property type="evidence" value="ECO:0007669"/>
    <property type="project" value="InterPro"/>
</dbReference>
<name>A0AA35XIS6_GEOBA</name>
<evidence type="ECO:0000256" key="1">
    <source>
        <dbReference type="ARBA" id="ARBA00022670"/>
    </source>
</evidence>
<reference evidence="13" key="1">
    <citation type="submission" date="2023-03" db="EMBL/GenBank/DDBJ databases">
        <authorList>
            <person name="Steffen K."/>
            <person name="Cardenas P."/>
        </authorList>
    </citation>
    <scope>NUCLEOTIDE SEQUENCE</scope>
</reference>
<evidence type="ECO:0000256" key="6">
    <source>
        <dbReference type="ARBA" id="ARBA00023157"/>
    </source>
</evidence>
<dbReference type="SUPFAM" id="SSF55486">
    <property type="entry name" value="Metalloproteases ('zincins'), catalytic domain"/>
    <property type="match status" value="1"/>
</dbReference>
<sequence length="720" mass="82632">MQQKGLLYFTVAILICFSVDALPTEISKRVVDEDNAIIKRDATDGMRKHQATSNQHTGKGLEPVPETMEYFFEGDIESPLSNILKHYNLSANEIKELVHEQGGHLVKGQLVDEQDVRNEEGYRWENNVVPYKISDSFTLKQRKGILRAIDNWSDSTCLRFVEQSTEEDYIHFIKDNGCSSYVGRTGDRQRIRLTASCIRGFGSILHEIGHSLGLWHEQSRPDRDSYVTVHLENILERKDFNFDKQIAKVIDFQGSKYDYGSIMHYPSTAFDKPGCKGVACTTIEVNNDAEYEKQGRPKLGQRVKLSPSDITQINRLYNCPAPGREGYLLFHIRDGKNLEDGDNPYVEIKAVDSTGHEYVQNTLFKKETKNPTWNEWLHFSNREWQFFRISVWEHSTTSANEPTTMSVTVPLLENPRNSINRKYCGNIPCNQYVMYDYMLLNPTHGTLRVKVRSAKNLPDTDGRSNLPDPYVKIEARKPDDTTVPMKTNSIKGTVNPTWDDWLDMGGCSFVAFSVQVWDKDLSNDDKMSELEFIAVFAGYHSVKHCVTSSCDSYLLLDYELNEDETECSPNPCHNGGTCIEGCASFTCSCHHSYTGDECQYWQGRLVIMVRNGKNLPDEDWHSNSDPYLRIVAHDQYGKSLPMKTKTDWNDENPEWDQSIDFGVGTWTRFTVRVWDKDKIWGDDPLSKTQTWYLEPGRASSDTNVRLNAYEGYIVFDYTYT</sequence>
<dbReference type="PROSITE" id="PS50004">
    <property type="entry name" value="C2"/>
    <property type="match status" value="3"/>
</dbReference>
<keyword evidence="14" id="KW-1185">Reference proteome</keyword>
<comment type="caution">
    <text evidence="13">The sequence shown here is derived from an EMBL/GenBank/DDBJ whole genome shotgun (WGS) entry which is preliminary data.</text>
</comment>
<feature type="domain" description="C2" evidence="10">
    <location>
        <begin position="307"/>
        <end position="424"/>
    </location>
</feature>
<dbReference type="SMART" id="SM00239">
    <property type="entry name" value="C2"/>
    <property type="match status" value="3"/>
</dbReference>
<dbReference type="Proteomes" id="UP001174909">
    <property type="component" value="Unassembled WGS sequence"/>
</dbReference>
<dbReference type="InterPro" id="IPR024079">
    <property type="entry name" value="MetalloPept_cat_dom_sf"/>
</dbReference>
<evidence type="ECO:0000256" key="8">
    <source>
        <dbReference type="PROSITE-ProRule" id="PRU01211"/>
    </source>
</evidence>
<dbReference type="AlphaFoldDB" id="A0AA35XIS6"/>
<evidence type="ECO:0000256" key="7">
    <source>
        <dbReference type="PROSITE-ProRule" id="PRU00076"/>
    </source>
</evidence>
<keyword evidence="1 8" id="KW-0645">Protease</keyword>
<keyword evidence="4 8" id="KW-0862">Zinc</keyword>
<dbReference type="GO" id="GO:0004222">
    <property type="term" value="F:metalloendopeptidase activity"/>
    <property type="evidence" value="ECO:0007669"/>
    <property type="project" value="UniProtKB-UniRule"/>
</dbReference>
<keyword evidence="5 8" id="KW-0482">Metalloprotease</keyword>
<keyword evidence="7" id="KW-0245">EGF-like domain</keyword>
<evidence type="ECO:0000256" key="3">
    <source>
        <dbReference type="ARBA" id="ARBA00022801"/>
    </source>
</evidence>
<accession>A0AA35XIS6</accession>
<gene>
    <name evidence="13" type="ORF">GBAR_LOCUS29049</name>
</gene>
<dbReference type="InterPro" id="IPR035892">
    <property type="entry name" value="C2_domain_sf"/>
</dbReference>
<dbReference type="Pfam" id="PF00008">
    <property type="entry name" value="EGF"/>
    <property type="match status" value="1"/>
</dbReference>
<evidence type="ECO:0000256" key="9">
    <source>
        <dbReference type="RuleBase" id="RU361183"/>
    </source>
</evidence>
<proteinExistence type="predicted"/>
<dbReference type="InterPro" id="IPR001506">
    <property type="entry name" value="Peptidase_M12A"/>
</dbReference>
<feature type="domain" description="EGF-like" evidence="11">
    <location>
        <begin position="563"/>
        <end position="599"/>
    </location>
</feature>
<dbReference type="Gene3D" id="3.40.390.10">
    <property type="entry name" value="Collagenase (Catalytic Domain)"/>
    <property type="match status" value="1"/>
</dbReference>
<keyword evidence="9" id="KW-0732">Signal</keyword>
<evidence type="ECO:0000256" key="4">
    <source>
        <dbReference type="ARBA" id="ARBA00022833"/>
    </source>
</evidence>
<dbReference type="PRINTS" id="PR00480">
    <property type="entry name" value="ASTACIN"/>
</dbReference>
<feature type="active site" evidence="8">
    <location>
        <position position="207"/>
    </location>
</feature>
<dbReference type="InterPro" id="IPR001881">
    <property type="entry name" value="EGF-like_Ca-bd_dom"/>
</dbReference>
<feature type="disulfide bond" evidence="7">
    <location>
        <begin position="589"/>
        <end position="598"/>
    </location>
</feature>
<dbReference type="PANTHER" id="PTHR10127">
    <property type="entry name" value="DISCOIDIN, CUB, EGF, LAMININ , AND ZINC METALLOPROTEASE DOMAIN CONTAINING"/>
    <property type="match status" value="1"/>
</dbReference>
<dbReference type="EC" id="3.4.24.-" evidence="9"/>
<comment type="cofactor">
    <cofactor evidence="8 9">
        <name>Zn(2+)</name>
        <dbReference type="ChEBI" id="CHEBI:29105"/>
    </cofactor>
    <text evidence="8 9">Binds 1 zinc ion per subunit.</text>
</comment>
<dbReference type="InterPro" id="IPR034035">
    <property type="entry name" value="Astacin-like_dom"/>
</dbReference>
<evidence type="ECO:0000259" key="10">
    <source>
        <dbReference type="PROSITE" id="PS50004"/>
    </source>
</evidence>
<evidence type="ECO:0000313" key="14">
    <source>
        <dbReference type="Proteomes" id="UP001174909"/>
    </source>
</evidence>
<dbReference type="SUPFAM" id="SSF57196">
    <property type="entry name" value="EGF/Laminin"/>
    <property type="match status" value="1"/>
</dbReference>
<dbReference type="GO" id="GO:0008270">
    <property type="term" value="F:zinc ion binding"/>
    <property type="evidence" value="ECO:0007669"/>
    <property type="project" value="UniProtKB-UniRule"/>
</dbReference>
<dbReference type="CDD" id="cd00054">
    <property type="entry name" value="EGF_CA"/>
    <property type="match status" value="1"/>
</dbReference>
<feature type="binding site" evidence="8">
    <location>
        <position position="210"/>
    </location>
    <ligand>
        <name>Zn(2+)</name>
        <dbReference type="ChEBI" id="CHEBI:29105"/>
        <note>catalytic</note>
    </ligand>
</feature>